<keyword evidence="2 10" id="KW-1003">Cell membrane</keyword>
<dbReference type="OrthoDB" id="4408652at2"/>
<dbReference type="InterPro" id="IPR003691">
    <property type="entry name" value="FluC"/>
</dbReference>
<feature type="transmembrane region" description="Helical" evidence="10">
    <location>
        <begin position="96"/>
        <end position="118"/>
    </location>
</feature>
<evidence type="ECO:0000313" key="12">
    <source>
        <dbReference type="Proteomes" id="UP000282460"/>
    </source>
</evidence>
<comment type="subcellular location">
    <subcellularLocation>
        <location evidence="1 10">Cell membrane</location>
        <topology evidence="1 10">Multi-pass membrane protein</topology>
    </subcellularLocation>
</comment>
<comment type="catalytic activity">
    <reaction evidence="8">
        <text>fluoride(in) = fluoride(out)</text>
        <dbReference type="Rhea" id="RHEA:76159"/>
        <dbReference type="ChEBI" id="CHEBI:17051"/>
    </reaction>
    <physiologicalReaction direction="left-to-right" evidence="8">
        <dbReference type="Rhea" id="RHEA:76160"/>
    </physiologicalReaction>
</comment>
<name>A0A3L7J1V0_9MICO</name>
<protein>
    <recommendedName>
        <fullName evidence="10">Fluoride-specific ion channel FluC</fullName>
    </recommendedName>
</protein>
<evidence type="ECO:0000256" key="7">
    <source>
        <dbReference type="ARBA" id="ARBA00035120"/>
    </source>
</evidence>
<evidence type="ECO:0000256" key="3">
    <source>
        <dbReference type="ARBA" id="ARBA00022692"/>
    </source>
</evidence>
<evidence type="ECO:0000256" key="10">
    <source>
        <dbReference type="HAMAP-Rule" id="MF_00454"/>
    </source>
</evidence>
<dbReference type="GO" id="GO:0062054">
    <property type="term" value="F:fluoride channel activity"/>
    <property type="evidence" value="ECO:0007669"/>
    <property type="project" value="UniProtKB-UniRule"/>
</dbReference>
<keyword evidence="10" id="KW-0915">Sodium</keyword>
<keyword evidence="4 10" id="KW-1133">Transmembrane helix</keyword>
<dbReference type="GO" id="GO:0046872">
    <property type="term" value="F:metal ion binding"/>
    <property type="evidence" value="ECO:0007669"/>
    <property type="project" value="UniProtKB-KW"/>
</dbReference>
<dbReference type="PANTHER" id="PTHR28259:SF1">
    <property type="entry name" value="FLUORIDE EXPORT PROTEIN 1-RELATED"/>
    <property type="match status" value="1"/>
</dbReference>
<dbReference type="EMBL" id="RCWJ01000002">
    <property type="protein sequence ID" value="RLQ84523.1"/>
    <property type="molecule type" value="Genomic_DNA"/>
</dbReference>
<keyword evidence="10" id="KW-0813">Transport</keyword>
<evidence type="ECO:0000256" key="1">
    <source>
        <dbReference type="ARBA" id="ARBA00004651"/>
    </source>
</evidence>
<feature type="transmembrane region" description="Helical" evidence="10">
    <location>
        <begin position="37"/>
        <end position="57"/>
    </location>
</feature>
<feature type="binding site" evidence="10">
    <location>
        <position position="78"/>
    </location>
    <ligand>
        <name>Na(+)</name>
        <dbReference type="ChEBI" id="CHEBI:29101"/>
        <note>structural</note>
    </ligand>
</feature>
<keyword evidence="12" id="KW-1185">Reference proteome</keyword>
<dbReference type="RefSeq" id="WP_121659566.1">
    <property type="nucleotide sequence ID" value="NZ_BMEK01000002.1"/>
</dbReference>
<comment type="activity regulation">
    <text evidence="10">Na(+) is not transported, but it plays an essential structural role and its presence is essential for fluoride channel function.</text>
</comment>
<dbReference type="HAMAP" id="MF_00454">
    <property type="entry name" value="FluC"/>
    <property type="match status" value="1"/>
</dbReference>
<evidence type="ECO:0000256" key="4">
    <source>
        <dbReference type="ARBA" id="ARBA00022989"/>
    </source>
</evidence>
<dbReference type="GO" id="GO:0005886">
    <property type="term" value="C:plasma membrane"/>
    <property type="evidence" value="ECO:0007669"/>
    <property type="project" value="UniProtKB-SubCell"/>
</dbReference>
<keyword evidence="6 10" id="KW-0407">Ion channel</keyword>
<comment type="caution">
    <text evidence="11">The sequence shown here is derived from an EMBL/GenBank/DDBJ whole genome shotgun (WGS) entry which is preliminary data.</text>
</comment>
<comment type="similarity">
    <text evidence="7 10">Belongs to the fluoride channel Fluc/FEX (TC 1.A.43) family.</text>
</comment>
<evidence type="ECO:0000256" key="5">
    <source>
        <dbReference type="ARBA" id="ARBA00023136"/>
    </source>
</evidence>
<evidence type="ECO:0000256" key="6">
    <source>
        <dbReference type="ARBA" id="ARBA00023303"/>
    </source>
</evidence>
<sequence length="136" mass="14000">MLMRLAAVFVGGLVGTALRWAADALLASPNDAFPYSTLLVNVIGSFVLALLVGSVWVRPAVPDWLRAGLGAGVLGSFTTFSALASAVVVQLASEQFALAAVHLAASLVLGLGAAFVGIRLGHHFGRGVEPSDWTTE</sequence>
<evidence type="ECO:0000256" key="9">
    <source>
        <dbReference type="ARBA" id="ARBA00049940"/>
    </source>
</evidence>
<accession>A0A3L7J1V0</accession>
<dbReference type="Pfam" id="PF02537">
    <property type="entry name" value="CRCB"/>
    <property type="match status" value="1"/>
</dbReference>
<proteinExistence type="inferred from homology"/>
<dbReference type="AlphaFoldDB" id="A0A3L7J1V0"/>
<evidence type="ECO:0000256" key="8">
    <source>
        <dbReference type="ARBA" id="ARBA00035585"/>
    </source>
</evidence>
<dbReference type="PANTHER" id="PTHR28259">
    <property type="entry name" value="FLUORIDE EXPORT PROTEIN 1-RELATED"/>
    <property type="match status" value="1"/>
</dbReference>
<reference evidence="11 12" key="1">
    <citation type="submission" date="2018-10" db="EMBL/GenBank/DDBJ databases">
        <authorList>
            <person name="Li J."/>
        </authorList>
    </citation>
    <scope>NUCLEOTIDE SEQUENCE [LARGE SCALE GENOMIC DNA]</scope>
    <source>
        <strain evidence="11 12">ZD1-4</strain>
    </source>
</reference>
<feature type="binding site" evidence="10">
    <location>
        <position position="75"/>
    </location>
    <ligand>
        <name>Na(+)</name>
        <dbReference type="ChEBI" id="CHEBI:29101"/>
        <note>structural</note>
    </ligand>
</feature>
<evidence type="ECO:0000256" key="2">
    <source>
        <dbReference type="ARBA" id="ARBA00022475"/>
    </source>
</evidence>
<keyword evidence="5 10" id="KW-0472">Membrane</keyword>
<keyword evidence="10" id="KW-0479">Metal-binding</keyword>
<keyword evidence="10" id="KW-0406">Ion transport</keyword>
<feature type="transmembrane region" description="Helical" evidence="10">
    <location>
        <begin position="69"/>
        <end position="90"/>
    </location>
</feature>
<gene>
    <name evidence="10" type="primary">fluC</name>
    <name evidence="10" type="synonym">crcB</name>
    <name evidence="11" type="ORF">D9V28_10135</name>
</gene>
<evidence type="ECO:0000313" key="11">
    <source>
        <dbReference type="EMBL" id="RLQ84523.1"/>
    </source>
</evidence>
<comment type="function">
    <text evidence="9 10">Fluoride-specific ion channel. Important for reducing fluoride concentration in the cell, thus reducing its toxicity.</text>
</comment>
<keyword evidence="3 10" id="KW-0812">Transmembrane</keyword>
<organism evidence="11 12">
    <name type="scientific">Mycetocola zhadangensis</name>
    <dbReference type="NCBI Taxonomy" id="1164595"/>
    <lineage>
        <taxon>Bacteria</taxon>
        <taxon>Bacillati</taxon>
        <taxon>Actinomycetota</taxon>
        <taxon>Actinomycetes</taxon>
        <taxon>Micrococcales</taxon>
        <taxon>Microbacteriaceae</taxon>
        <taxon>Mycetocola</taxon>
    </lineage>
</organism>
<dbReference type="GO" id="GO:0140114">
    <property type="term" value="P:cellular detoxification of fluoride"/>
    <property type="evidence" value="ECO:0007669"/>
    <property type="project" value="UniProtKB-UniRule"/>
</dbReference>
<dbReference type="Proteomes" id="UP000282460">
    <property type="component" value="Unassembled WGS sequence"/>
</dbReference>